<organism evidence="5 6">
    <name type="scientific">Acuticoccus mangrovi</name>
    <dbReference type="NCBI Taxonomy" id="2796142"/>
    <lineage>
        <taxon>Bacteria</taxon>
        <taxon>Pseudomonadati</taxon>
        <taxon>Pseudomonadota</taxon>
        <taxon>Alphaproteobacteria</taxon>
        <taxon>Hyphomicrobiales</taxon>
        <taxon>Amorphaceae</taxon>
        <taxon>Acuticoccus</taxon>
    </lineage>
</organism>
<keyword evidence="1 2" id="KW-0238">DNA-binding</keyword>
<gene>
    <name evidence="5" type="ORF">JCR33_05595</name>
</gene>
<dbReference type="AlphaFoldDB" id="A0A934MGM6"/>
<evidence type="ECO:0000256" key="1">
    <source>
        <dbReference type="ARBA" id="ARBA00023125"/>
    </source>
</evidence>
<sequence length="269" mass="29042">MSDSADRIIEATMDLLADRPFEEVGLRSIADHAGVGLAELAAAFPSRTDILGAFAAKIDRAVLAGDFSDMADQPPRERLFDVLMSRLDALRPYRAALKSLMHSVRRDPALAVALNAVALRSQGWMLAAAGIDAPGWRGRIITQGLALSFAQVLRTFLDEDDPGMPRTMARLDKALRDAQKRYERFARVFGPAMSNVTEPPAATASTTEEEPATPPEPAPEPIPAAEPVAQEPAPTKPAARKRARTPRARSAATPSRRTRSKRAAADEAE</sequence>
<dbReference type="Gene3D" id="1.10.357.10">
    <property type="entry name" value="Tetracycline Repressor, domain 2"/>
    <property type="match status" value="1"/>
</dbReference>
<feature type="domain" description="HTH tetR-type" evidence="4">
    <location>
        <begin position="2"/>
        <end position="62"/>
    </location>
</feature>
<dbReference type="PROSITE" id="PS50977">
    <property type="entry name" value="HTH_TETR_2"/>
    <property type="match status" value="1"/>
</dbReference>
<feature type="compositionally biased region" description="Low complexity" evidence="3">
    <location>
        <begin position="225"/>
        <end position="237"/>
    </location>
</feature>
<evidence type="ECO:0000256" key="2">
    <source>
        <dbReference type="PROSITE-ProRule" id="PRU00335"/>
    </source>
</evidence>
<dbReference type="InterPro" id="IPR001647">
    <property type="entry name" value="HTH_TetR"/>
</dbReference>
<accession>A0A934MGM6</accession>
<evidence type="ECO:0000313" key="5">
    <source>
        <dbReference type="EMBL" id="MBJ3775151.1"/>
    </source>
</evidence>
<feature type="compositionally biased region" description="Basic residues" evidence="3">
    <location>
        <begin position="238"/>
        <end position="247"/>
    </location>
</feature>
<comment type="caution">
    <text evidence="5">The sequence shown here is derived from an EMBL/GenBank/DDBJ whole genome shotgun (WGS) entry which is preliminary data.</text>
</comment>
<protein>
    <submittedName>
        <fullName evidence="5">Helix-turn-helix transcriptional regulator</fullName>
    </submittedName>
</protein>
<evidence type="ECO:0000313" key="6">
    <source>
        <dbReference type="Proteomes" id="UP000609531"/>
    </source>
</evidence>
<feature type="compositionally biased region" description="Pro residues" evidence="3">
    <location>
        <begin position="212"/>
        <end position="224"/>
    </location>
</feature>
<reference evidence="5" key="1">
    <citation type="submission" date="2020-12" db="EMBL/GenBank/DDBJ databases">
        <title>Bacterial taxonomy.</title>
        <authorList>
            <person name="Pan X."/>
        </authorList>
    </citation>
    <scope>NUCLEOTIDE SEQUENCE</scope>
    <source>
        <strain evidence="5">B2012</strain>
    </source>
</reference>
<name>A0A934MGM6_9HYPH</name>
<keyword evidence="6" id="KW-1185">Reference proteome</keyword>
<dbReference type="GO" id="GO:0003677">
    <property type="term" value="F:DNA binding"/>
    <property type="evidence" value="ECO:0007669"/>
    <property type="project" value="UniProtKB-UniRule"/>
</dbReference>
<feature type="region of interest" description="Disordered" evidence="3">
    <location>
        <begin position="193"/>
        <end position="269"/>
    </location>
</feature>
<evidence type="ECO:0000259" key="4">
    <source>
        <dbReference type="PROSITE" id="PS50977"/>
    </source>
</evidence>
<feature type="DNA-binding region" description="H-T-H motif" evidence="2">
    <location>
        <begin position="25"/>
        <end position="44"/>
    </location>
</feature>
<feature type="compositionally biased region" description="Low complexity" evidence="3">
    <location>
        <begin position="197"/>
        <end position="206"/>
    </location>
</feature>
<proteinExistence type="predicted"/>
<dbReference type="RefSeq" id="WP_198881033.1">
    <property type="nucleotide sequence ID" value="NZ_JAEKJA010000003.1"/>
</dbReference>
<dbReference type="EMBL" id="JAEKJA010000003">
    <property type="protein sequence ID" value="MBJ3775151.1"/>
    <property type="molecule type" value="Genomic_DNA"/>
</dbReference>
<dbReference type="Pfam" id="PF00440">
    <property type="entry name" value="TetR_N"/>
    <property type="match status" value="1"/>
</dbReference>
<evidence type="ECO:0000256" key="3">
    <source>
        <dbReference type="SAM" id="MobiDB-lite"/>
    </source>
</evidence>
<dbReference type="Proteomes" id="UP000609531">
    <property type="component" value="Unassembled WGS sequence"/>
</dbReference>
<dbReference type="InterPro" id="IPR009057">
    <property type="entry name" value="Homeodomain-like_sf"/>
</dbReference>
<dbReference type="SUPFAM" id="SSF46689">
    <property type="entry name" value="Homeodomain-like"/>
    <property type="match status" value="1"/>
</dbReference>